<dbReference type="InterPro" id="IPR009057">
    <property type="entry name" value="Homeodomain-like_sf"/>
</dbReference>
<dbReference type="InterPro" id="IPR001647">
    <property type="entry name" value="HTH_TetR"/>
</dbReference>
<organism evidence="6 7">
    <name type="scientific">Mycolicibacterium fluoranthenivorans</name>
    <dbReference type="NCBI Taxonomy" id="258505"/>
    <lineage>
        <taxon>Bacteria</taxon>
        <taxon>Bacillati</taxon>
        <taxon>Actinomycetota</taxon>
        <taxon>Actinomycetes</taxon>
        <taxon>Mycobacteriales</taxon>
        <taxon>Mycobacteriaceae</taxon>
        <taxon>Mycolicibacterium</taxon>
    </lineage>
</organism>
<keyword evidence="1" id="KW-0805">Transcription regulation</keyword>
<dbReference type="InterPro" id="IPR050109">
    <property type="entry name" value="HTH-type_TetR-like_transc_reg"/>
</dbReference>
<dbReference type="SUPFAM" id="SSF48498">
    <property type="entry name" value="Tetracyclin repressor-like, C-terminal domain"/>
    <property type="match status" value="1"/>
</dbReference>
<evidence type="ECO:0000256" key="2">
    <source>
        <dbReference type="ARBA" id="ARBA00023125"/>
    </source>
</evidence>
<dbReference type="GO" id="GO:0003700">
    <property type="term" value="F:DNA-binding transcription factor activity"/>
    <property type="evidence" value="ECO:0007669"/>
    <property type="project" value="TreeGrafter"/>
</dbReference>
<dbReference type="RefSeq" id="WP_187097423.1">
    <property type="nucleotide sequence ID" value="NZ_CP059894.1"/>
</dbReference>
<dbReference type="PANTHER" id="PTHR30055">
    <property type="entry name" value="HTH-TYPE TRANSCRIPTIONAL REGULATOR RUTR"/>
    <property type="match status" value="1"/>
</dbReference>
<evidence type="ECO:0000256" key="1">
    <source>
        <dbReference type="ARBA" id="ARBA00023015"/>
    </source>
</evidence>
<sequence>MINPACFAERMTFPEDSTGPGADSSSRDRLLDAAIEIAGREGLRAVTYRAVAAKAGVAHGLVRHHFGTREQMLIEAFRRAANQDSDDVKLEAASIEEFASGFVPTMNATGARQLLQFDETTHAVRGNLPVDNVRGLYVRYIAQVSQTLANVGVRDEDGSVAGFVFATLDGLVLQHMVFRDDARTERLLEQLRDCLRRLAH</sequence>
<dbReference type="Pfam" id="PF00440">
    <property type="entry name" value="TetR_N"/>
    <property type="match status" value="1"/>
</dbReference>
<dbReference type="Proteomes" id="UP000515498">
    <property type="component" value="Chromosome"/>
</dbReference>
<dbReference type="PANTHER" id="PTHR30055:SF234">
    <property type="entry name" value="HTH-TYPE TRANSCRIPTIONAL REGULATOR BETI"/>
    <property type="match status" value="1"/>
</dbReference>
<dbReference type="PRINTS" id="PR00455">
    <property type="entry name" value="HTHTETR"/>
</dbReference>
<feature type="domain" description="HTH tetR-type" evidence="5">
    <location>
        <begin position="24"/>
        <end position="84"/>
    </location>
</feature>
<dbReference type="Gene3D" id="1.10.357.10">
    <property type="entry name" value="Tetracycline Repressor, domain 2"/>
    <property type="match status" value="1"/>
</dbReference>
<dbReference type="EMBL" id="CP059894">
    <property type="protein sequence ID" value="QNJ93294.1"/>
    <property type="molecule type" value="Genomic_DNA"/>
</dbReference>
<reference evidence="6 7" key="1">
    <citation type="submission" date="2020-07" db="EMBL/GenBank/DDBJ databases">
        <title>Draft genome sequence of four isobutane-metabolizing strains capable of cometabolically degrading diverse ether contaminants.</title>
        <authorList>
            <person name="Chen W."/>
            <person name="Faulkner N."/>
            <person name="Smith C."/>
            <person name="Hyman M."/>
        </authorList>
    </citation>
    <scope>NUCLEOTIDE SEQUENCE [LARGE SCALE GENOMIC DNA]</scope>
    <source>
        <strain evidence="6 7">2A</strain>
    </source>
</reference>
<keyword evidence="3" id="KW-0804">Transcription</keyword>
<dbReference type="KEGG" id="mflu:HZU40_02680"/>
<evidence type="ECO:0000313" key="6">
    <source>
        <dbReference type="EMBL" id="QNJ93294.1"/>
    </source>
</evidence>
<name>A0A7G8PG28_9MYCO</name>
<dbReference type="AlphaFoldDB" id="A0A7G8PG28"/>
<evidence type="ECO:0000313" key="7">
    <source>
        <dbReference type="Proteomes" id="UP000515498"/>
    </source>
</evidence>
<feature type="DNA-binding region" description="H-T-H motif" evidence="4">
    <location>
        <begin position="47"/>
        <end position="66"/>
    </location>
</feature>
<evidence type="ECO:0000256" key="3">
    <source>
        <dbReference type="ARBA" id="ARBA00023163"/>
    </source>
</evidence>
<dbReference type="GO" id="GO:0000976">
    <property type="term" value="F:transcription cis-regulatory region binding"/>
    <property type="evidence" value="ECO:0007669"/>
    <property type="project" value="TreeGrafter"/>
</dbReference>
<dbReference type="PROSITE" id="PS50977">
    <property type="entry name" value="HTH_TETR_2"/>
    <property type="match status" value="1"/>
</dbReference>
<evidence type="ECO:0000259" key="5">
    <source>
        <dbReference type="PROSITE" id="PS50977"/>
    </source>
</evidence>
<gene>
    <name evidence="6" type="ORF">HZU40_02680</name>
</gene>
<proteinExistence type="predicted"/>
<evidence type="ECO:0000256" key="4">
    <source>
        <dbReference type="PROSITE-ProRule" id="PRU00335"/>
    </source>
</evidence>
<dbReference type="InterPro" id="IPR036271">
    <property type="entry name" value="Tet_transcr_reg_TetR-rel_C_sf"/>
</dbReference>
<keyword evidence="2 4" id="KW-0238">DNA-binding</keyword>
<protein>
    <submittedName>
        <fullName evidence="6">TetR family transcriptional regulator</fullName>
    </submittedName>
</protein>
<dbReference type="SUPFAM" id="SSF46689">
    <property type="entry name" value="Homeodomain-like"/>
    <property type="match status" value="1"/>
</dbReference>
<accession>A0A7G8PG28</accession>